<sequence>MCSTGNGHGKYQLSGGDVSQFAIINKLIVYLLFAKIF</sequence>
<evidence type="ECO:0000313" key="1">
    <source>
        <dbReference type="EMBL" id="QJX00270.1"/>
    </source>
</evidence>
<accession>A0A6M5Z1M9</accession>
<gene>
    <name evidence="1" type="ORF">FTUN_7895</name>
</gene>
<dbReference type="EMBL" id="CP053452">
    <property type="protein sequence ID" value="QJX00270.1"/>
    <property type="molecule type" value="Genomic_DNA"/>
</dbReference>
<reference evidence="2" key="1">
    <citation type="submission" date="2020-05" db="EMBL/GenBank/DDBJ databases">
        <title>Frigoriglobus tundricola gen. nov., sp. nov., a psychrotolerant cellulolytic planctomycete of the family Gemmataceae with two divergent copies of 16S rRNA gene.</title>
        <authorList>
            <person name="Kulichevskaya I.S."/>
            <person name="Ivanova A.A."/>
            <person name="Naumoff D.G."/>
            <person name="Beletsky A.V."/>
            <person name="Rijpstra W.I.C."/>
            <person name="Sinninghe Damste J.S."/>
            <person name="Mardanov A.V."/>
            <person name="Ravin N.V."/>
            <person name="Dedysh S.N."/>
        </authorList>
    </citation>
    <scope>NUCLEOTIDE SEQUENCE [LARGE SCALE GENOMIC DNA]</scope>
    <source>
        <strain evidence="2">PL17</strain>
    </source>
</reference>
<dbReference type="KEGG" id="ftj:FTUN_7895"/>
<keyword evidence="2" id="KW-1185">Reference proteome</keyword>
<organism evidence="1 2">
    <name type="scientific">Frigoriglobus tundricola</name>
    <dbReference type="NCBI Taxonomy" id="2774151"/>
    <lineage>
        <taxon>Bacteria</taxon>
        <taxon>Pseudomonadati</taxon>
        <taxon>Planctomycetota</taxon>
        <taxon>Planctomycetia</taxon>
        <taxon>Gemmatales</taxon>
        <taxon>Gemmataceae</taxon>
        <taxon>Frigoriglobus</taxon>
    </lineage>
</organism>
<protein>
    <submittedName>
        <fullName evidence="1">Uncharacterized protein</fullName>
    </submittedName>
</protein>
<dbReference type="Proteomes" id="UP000503447">
    <property type="component" value="Chromosome"/>
</dbReference>
<proteinExistence type="predicted"/>
<name>A0A6M5Z1M9_9BACT</name>
<dbReference type="AlphaFoldDB" id="A0A6M5Z1M9"/>
<evidence type="ECO:0000313" key="2">
    <source>
        <dbReference type="Proteomes" id="UP000503447"/>
    </source>
</evidence>